<protein>
    <submittedName>
        <fullName evidence="1">Uncharacterized protein</fullName>
    </submittedName>
</protein>
<proteinExistence type="predicted"/>
<dbReference type="EMBL" id="CM042047">
    <property type="protein sequence ID" value="KAI3769264.1"/>
    <property type="molecule type" value="Genomic_DNA"/>
</dbReference>
<gene>
    <name evidence="1" type="ORF">L6452_00365</name>
</gene>
<accession>A0ACB9FDT6</accession>
<reference evidence="2" key="1">
    <citation type="journal article" date="2022" name="Mol. Ecol. Resour.">
        <title>The genomes of chicory, endive, great burdock and yacon provide insights into Asteraceae palaeo-polyploidization history and plant inulin production.</title>
        <authorList>
            <person name="Fan W."/>
            <person name="Wang S."/>
            <person name="Wang H."/>
            <person name="Wang A."/>
            <person name="Jiang F."/>
            <person name="Liu H."/>
            <person name="Zhao H."/>
            <person name="Xu D."/>
            <person name="Zhang Y."/>
        </authorList>
    </citation>
    <scope>NUCLEOTIDE SEQUENCE [LARGE SCALE GENOMIC DNA]</scope>
    <source>
        <strain evidence="2">cv. Niubang</strain>
    </source>
</reference>
<keyword evidence="2" id="KW-1185">Reference proteome</keyword>
<evidence type="ECO:0000313" key="2">
    <source>
        <dbReference type="Proteomes" id="UP001055879"/>
    </source>
</evidence>
<dbReference type="Proteomes" id="UP001055879">
    <property type="component" value="Linkage Group LG01"/>
</dbReference>
<name>A0ACB9FDT6_ARCLA</name>
<sequence>MTAQVFTDFKAYGEAVSLTACCLYGGGGASVSPQIVQLKRGVDIVVRAVGRVKDHIGRGNLDLCSLKFRILDQVDEMLRQGFVEDVEYILGKVNDASNVQIVLFSATLPSWVNQIALVFETKQEDCGFCRGGRTIIFTETKDYCSELSGLLVDACPLHGDIQQSVREATITGFLSGKFLTLVATNVAARGPDINDIQLSIRV</sequence>
<organism evidence="1 2">
    <name type="scientific">Arctium lappa</name>
    <name type="common">Greater burdock</name>
    <name type="synonym">Lappa major</name>
    <dbReference type="NCBI Taxonomy" id="4217"/>
    <lineage>
        <taxon>Eukaryota</taxon>
        <taxon>Viridiplantae</taxon>
        <taxon>Streptophyta</taxon>
        <taxon>Embryophyta</taxon>
        <taxon>Tracheophyta</taxon>
        <taxon>Spermatophyta</taxon>
        <taxon>Magnoliopsida</taxon>
        <taxon>eudicotyledons</taxon>
        <taxon>Gunneridae</taxon>
        <taxon>Pentapetalae</taxon>
        <taxon>asterids</taxon>
        <taxon>campanulids</taxon>
        <taxon>Asterales</taxon>
        <taxon>Asteraceae</taxon>
        <taxon>Carduoideae</taxon>
        <taxon>Cardueae</taxon>
        <taxon>Arctiinae</taxon>
        <taxon>Arctium</taxon>
    </lineage>
</organism>
<reference evidence="1 2" key="2">
    <citation type="journal article" date="2022" name="Mol. Ecol. Resour.">
        <title>The genomes of chicory, endive, great burdock and yacon provide insights into Asteraceae paleo-polyploidization history and plant inulin production.</title>
        <authorList>
            <person name="Fan W."/>
            <person name="Wang S."/>
            <person name="Wang H."/>
            <person name="Wang A."/>
            <person name="Jiang F."/>
            <person name="Liu H."/>
            <person name="Zhao H."/>
            <person name="Xu D."/>
            <person name="Zhang Y."/>
        </authorList>
    </citation>
    <scope>NUCLEOTIDE SEQUENCE [LARGE SCALE GENOMIC DNA]</scope>
    <source>
        <strain evidence="2">cv. Niubang</strain>
    </source>
</reference>
<comment type="caution">
    <text evidence="1">The sequence shown here is derived from an EMBL/GenBank/DDBJ whole genome shotgun (WGS) entry which is preliminary data.</text>
</comment>
<evidence type="ECO:0000313" key="1">
    <source>
        <dbReference type="EMBL" id="KAI3769264.1"/>
    </source>
</evidence>